<name>A0A1S1Q538_9ACTN</name>
<dbReference type="GO" id="GO:0003700">
    <property type="term" value="F:DNA-binding transcription factor activity"/>
    <property type="evidence" value="ECO:0007669"/>
    <property type="project" value="InterPro"/>
</dbReference>
<dbReference type="OrthoDB" id="2559672at2"/>
<evidence type="ECO:0000256" key="3">
    <source>
        <dbReference type="ARBA" id="ARBA00023163"/>
    </source>
</evidence>
<evidence type="ECO:0000313" key="6">
    <source>
        <dbReference type="Proteomes" id="UP000179627"/>
    </source>
</evidence>
<evidence type="ECO:0000259" key="4">
    <source>
        <dbReference type="PROSITE" id="PS01124"/>
    </source>
</evidence>
<dbReference type="Pfam" id="PF20240">
    <property type="entry name" value="DUF6597"/>
    <property type="match status" value="1"/>
</dbReference>
<keyword evidence="2" id="KW-0238">DNA-binding</keyword>
<sequence>MEQVDEHVRIAPAAALRPYVAWYSGYRQRGLPPAAHRGLPSPALTLIFTLDDPLVLLTPPRPTEPAPPAGTARRFDSLVAGLHTAPALISHQGAQSGVQLALRPLGARALLGLPAGALASHDLPAEDVLGSAGRRLSGRLREAPGWPERFAVLDAELTGLAWSDRRIDREVRPEIRRAWSLLRHHGGGVAVSALAAEVGWSTRHLGSRFQAEIGLSPKAAGRVIRFDRARRVLAGWAAGQAAGRGARSSPGCGPRPSPTLADLAAACGYFDQAHLAREFRALAGCTPSGWLAEEFRNVQAGSYGYDEVLDGPGSTRPR</sequence>
<evidence type="ECO:0000256" key="2">
    <source>
        <dbReference type="ARBA" id="ARBA00023125"/>
    </source>
</evidence>
<dbReference type="PANTHER" id="PTHR46796:SF15">
    <property type="entry name" value="BLL1074 PROTEIN"/>
    <property type="match status" value="1"/>
</dbReference>
<comment type="caution">
    <text evidence="5">The sequence shown here is derived from an EMBL/GenBank/DDBJ whole genome shotgun (WGS) entry which is preliminary data.</text>
</comment>
<proteinExistence type="predicted"/>
<dbReference type="RefSeq" id="WP_071089871.1">
    <property type="nucleotide sequence ID" value="NZ_MBLM01000156.1"/>
</dbReference>
<feature type="domain" description="HTH araC/xylS-type" evidence="4">
    <location>
        <begin position="165"/>
        <end position="293"/>
    </location>
</feature>
<keyword evidence="6" id="KW-1185">Reference proteome</keyword>
<dbReference type="SMART" id="SM00342">
    <property type="entry name" value="HTH_ARAC"/>
    <property type="match status" value="1"/>
</dbReference>
<dbReference type="Proteomes" id="UP000179627">
    <property type="component" value="Unassembled WGS sequence"/>
</dbReference>
<accession>A0A1S1Q538</accession>
<dbReference type="Gene3D" id="1.10.10.60">
    <property type="entry name" value="Homeodomain-like"/>
    <property type="match status" value="1"/>
</dbReference>
<dbReference type="AlphaFoldDB" id="A0A1S1Q538"/>
<dbReference type="PANTHER" id="PTHR46796">
    <property type="entry name" value="HTH-TYPE TRANSCRIPTIONAL ACTIVATOR RHAS-RELATED"/>
    <property type="match status" value="1"/>
</dbReference>
<reference evidence="6" key="1">
    <citation type="submission" date="2016-07" db="EMBL/GenBank/DDBJ databases">
        <title>Sequence Frankia sp. strain CcI1.17.</title>
        <authorList>
            <person name="Ghodhbane-Gtari F."/>
            <person name="Swanson E."/>
            <person name="Gueddou A."/>
            <person name="Morris K."/>
            <person name="Hezbri K."/>
            <person name="Ktari A."/>
            <person name="Nouioui I."/>
            <person name="Abebe-Akele F."/>
            <person name="Simpson S."/>
            <person name="Thomas K."/>
            <person name="Gtari M."/>
            <person name="Tisa L.S."/>
            <person name="Hurst S."/>
        </authorList>
    </citation>
    <scope>NUCLEOTIDE SEQUENCE [LARGE SCALE GENOMIC DNA]</scope>
    <source>
        <strain evidence="6">Cc1.17</strain>
    </source>
</reference>
<keyword evidence="1" id="KW-0805">Transcription regulation</keyword>
<evidence type="ECO:0000313" key="5">
    <source>
        <dbReference type="EMBL" id="OHV30008.1"/>
    </source>
</evidence>
<organism evidence="5 6">
    <name type="scientific">Parafrankia colletiae</name>
    <dbReference type="NCBI Taxonomy" id="573497"/>
    <lineage>
        <taxon>Bacteria</taxon>
        <taxon>Bacillati</taxon>
        <taxon>Actinomycetota</taxon>
        <taxon>Actinomycetes</taxon>
        <taxon>Frankiales</taxon>
        <taxon>Frankiaceae</taxon>
        <taxon>Parafrankia</taxon>
    </lineage>
</organism>
<dbReference type="InterPro" id="IPR018060">
    <property type="entry name" value="HTH_AraC"/>
</dbReference>
<dbReference type="EMBL" id="MBLM01000156">
    <property type="protein sequence ID" value="OHV30008.1"/>
    <property type="molecule type" value="Genomic_DNA"/>
</dbReference>
<gene>
    <name evidence="5" type="ORF">CC117_27985</name>
</gene>
<dbReference type="Pfam" id="PF00165">
    <property type="entry name" value="HTH_AraC"/>
    <property type="match status" value="1"/>
</dbReference>
<dbReference type="InterPro" id="IPR050204">
    <property type="entry name" value="AraC_XylS_family_regulators"/>
</dbReference>
<dbReference type="SUPFAM" id="SSF46689">
    <property type="entry name" value="Homeodomain-like"/>
    <property type="match status" value="1"/>
</dbReference>
<dbReference type="PROSITE" id="PS01124">
    <property type="entry name" value="HTH_ARAC_FAMILY_2"/>
    <property type="match status" value="1"/>
</dbReference>
<dbReference type="InterPro" id="IPR046532">
    <property type="entry name" value="DUF6597"/>
</dbReference>
<dbReference type="InterPro" id="IPR009057">
    <property type="entry name" value="Homeodomain-like_sf"/>
</dbReference>
<dbReference type="GO" id="GO:0043565">
    <property type="term" value="F:sequence-specific DNA binding"/>
    <property type="evidence" value="ECO:0007669"/>
    <property type="project" value="InterPro"/>
</dbReference>
<keyword evidence="3" id="KW-0804">Transcription</keyword>
<evidence type="ECO:0000256" key="1">
    <source>
        <dbReference type="ARBA" id="ARBA00023015"/>
    </source>
</evidence>
<protein>
    <submittedName>
        <fullName evidence="5">AraC family transcriptional regulator</fullName>
    </submittedName>
</protein>